<dbReference type="AlphaFoldDB" id="A0A225UEN5"/>
<dbReference type="InterPro" id="IPR036397">
    <property type="entry name" value="RNaseH_sf"/>
</dbReference>
<dbReference type="EMBL" id="NBNE01022526">
    <property type="protein sequence ID" value="OWY90579.1"/>
    <property type="molecule type" value="Genomic_DNA"/>
</dbReference>
<name>A0A225UEN5_9STRA</name>
<dbReference type="STRING" id="4795.A0A225UEN5"/>
<dbReference type="PANTHER" id="PTHR47723:SF19">
    <property type="entry name" value="POLYNUCLEOTIDYL TRANSFERASE, RIBONUCLEASE H-LIKE SUPERFAMILY PROTEIN"/>
    <property type="match status" value="1"/>
</dbReference>
<dbReference type="GO" id="GO:0003676">
    <property type="term" value="F:nucleic acid binding"/>
    <property type="evidence" value="ECO:0007669"/>
    <property type="project" value="InterPro"/>
</dbReference>
<keyword evidence="2" id="KW-0808">Transferase</keyword>
<keyword evidence="3" id="KW-1185">Reference proteome</keyword>
<protein>
    <submittedName>
        <fullName evidence="2">Reverse transcriptase</fullName>
    </submittedName>
</protein>
<dbReference type="GO" id="GO:0003964">
    <property type="term" value="F:RNA-directed DNA polymerase activity"/>
    <property type="evidence" value="ECO:0007669"/>
    <property type="project" value="UniProtKB-KW"/>
</dbReference>
<evidence type="ECO:0000259" key="1">
    <source>
        <dbReference type="Pfam" id="PF13456"/>
    </source>
</evidence>
<keyword evidence="2" id="KW-0695">RNA-directed DNA polymerase</keyword>
<reference evidence="3" key="1">
    <citation type="submission" date="2017-03" db="EMBL/GenBank/DDBJ databases">
        <title>Phytopthora megakarya and P. palmivora, two closely related causual agents of cacao black pod achieved similar genome size and gene model numbers by different mechanisms.</title>
        <authorList>
            <person name="Ali S."/>
            <person name="Shao J."/>
            <person name="Larry D.J."/>
            <person name="Kronmiller B."/>
            <person name="Shen D."/>
            <person name="Strem M.D."/>
            <person name="Melnick R.L."/>
            <person name="Guiltinan M.J."/>
            <person name="Tyler B.M."/>
            <person name="Meinhardt L.W."/>
            <person name="Bailey B.A."/>
        </authorList>
    </citation>
    <scope>NUCLEOTIDE SEQUENCE [LARGE SCALE GENOMIC DNA]</scope>
    <source>
        <strain evidence="3">zdho120</strain>
    </source>
</reference>
<dbReference type="GO" id="GO:0004523">
    <property type="term" value="F:RNA-DNA hybrid ribonuclease activity"/>
    <property type="evidence" value="ECO:0007669"/>
    <property type="project" value="InterPro"/>
</dbReference>
<accession>A0A225UEN5</accession>
<feature type="domain" description="RNase H type-1" evidence="1">
    <location>
        <begin position="36"/>
        <end position="163"/>
    </location>
</feature>
<dbReference type="PANTHER" id="PTHR47723">
    <property type="entry name" value="OS05G0353850 PROTEIN"/>
    <property type="match status" value="1"/>
</dbReference>
<sequence length="207" mass="23207">MEELNVVEYLIDRCRHRNVTAVVDSLVKVTRVGFFQGGSRGNSGQGGSGSVIVEYDEDRKEMTSVWAAATALGKHHITNNVAVFVGLQRMLAHAWEKKWTKLHVVGDSALVLGMMSQRRRPKATTLLHWFQITRRLADLCEVVSWTHHCRRHNKAAGWLANLAIDRGQSYMTSTEEGKLAAPIAVGLEQLLNGDFSRWLNRQRTGEG</sequence>
<dbReference type="InterPro" id="IPR053151">
    <property type="entry name" value="RNase_H-like"/>
</dbReference>
<dbReference type="Proteomes" id="UP000198211">
    <property type="component" value="Unassembled WGS sequence"/>
</dbReference>
<gene>
    <name evidence="2" type="ORF">PHMEG_00041232</name>
</gene>
<dbReference type="InterPro" id="IPR012337">
    <property type="entry name" value="RNaseH-like_sf"/>
</dbReference>
<comment type="caution">
    <text evidence="2">The sequence shown here is derived from an EMBL/GenBank/DDBJ whole genome shotgun (WGS) entry which is preliminary data.</text>
</comment>
<dbReference type="Gene3D" id="3.30.420.10">
    <property type="entry name" value="Ribonuclease H-like superfamily/Ribonuclease H"/>
    <property type="match status" value="1"/>
</dbReference>
<dbReference type="SUPFAM" id="SSF53098">
    <property type="entry name" value="Ribonuclease H-like"/>
    <property type="match status" value="1"/>
</dbReference>
<evidence type="ECO:0000313" key="2">
    <source>
        <dbReference type="EMBL" id="OWY90579.1"/>
    </source>
</evidence>
<dbReference type="OrthoDB" id="165880at2759"/>
<keyword evidence="2" id="KW-0548">Nucleotidyltransferase</keyword>
<evidence type="ECO:0000313" key="3">
    <source>
        <dbReference type="Proteomes" id="UP000198211"/>
    </source>
</evidence>
<dbReference type="Pfam" id="PF13456">
    <property type="entry name" value="RVT_3"/>
    <property type="match status" value="1"/>
</dbReference>
<organism evidence="2 3">
    <name type="scientific">Phytophthora megakarya</name>
    <dbReference type="NCBI Taxonomy" id="4795"/>
    <lineage>
        <taxon>Eukaryota</taxon>
        <taxon>Sar</taxon>
        <taxon>Stramenopiles</taxon>
        <taxon>Oomycota</taxon>
        <taxon>Peronosporomycetes</taxon>
        <taxon>Peronosporales</taxon>
        <taxon>Peronosporaceae</taxon>
        <taxon>Phytophthora</taxon>
    </lineage>
</organism>
<dbReference type="InterPro" id="IPR002156">
    <property type="entry name" value="RNaseH_domain"/>
</dbReference>
<proteinExistence type="predicted"/>